<feature type="compositionally biased region" description="Low complexity" evidence="1">
    <location>
        <begin position="79"/>
        <end position="108"/>
    </location>
</feature>
<reference evidence="3" key="1">
    <citation type="submission" date="2016-03" db="EMBL/GenBank/DDBJ databases">
        <authorList>
            <person name="Berryman E.N."/>
            <person name="Forrest K.M."/>
            <person name="McHale L."/>
            <person name="Wertz A.T."/>
            <person name="Zhuang Z."/>
            <person name="Kasturiarachi N.S."/>
            <person name="Pressimone C.A."/>
            <person name="Schiebel J.G."/>
            <person name="Furbee E.C."/>
            <person name="Grubb S.R."/>
            <person name="Warner M.H."/>
            <person name="Montgomery M.T."/>
            <person name="Garlena R.A."/>
            <person name="Russell D.A."/>
            <person name="Pope W.H."/>
            <person name="Jacobs-Sera D."/>
            <person name="Hendrix R.W."/>
            <person name="Hatfull G.F."/>
        </authorList>
    </citation>
    <scope>NUCLEOTIDE SEQUENCE [LARGE SCALE GENOMIC DNA]</scope>
</reference>
<keyword evidence="3" id="KW-1185">Reference proteome</keyword>
<feature type="region of interest" description="Disordered" evidence="1">
    <location>
        <begin position="66"/>
        <end position="119"/>
    </location>
</feature>
<accession>A0A142KC13</accession>
<evidence type="ECO:0000313" key="3">
    <source>
        <dbReference type="Proteomes" id="UP000203938"/>
    </source>
</evidence>
<dbReference type="Proteomes" id="UP000203938">
    <property type="component" value="Segment"/>
</dbReference>
<dbReference type="GeneID" id="29125576"/>
<organism evidence="2 3">
    <name type="scientific">Gordonia phage BetterKatz</name>
    <dbReference type="NCBI Taxonomy" id="1821551"/>
    <lineage>
        <taxon>Viruses</taxon>
        <taxon>Duplodnaviria</taxon>
        <taxon>Heunggongvirae</taxon>
        <taxon>Uroviricota</taxon>
        <taxon>Caudoviricetes</taxon>
        <taxon>Betterkatzvirus</taxon>
        <taxon>Betterkatzvirus betterkatz</taxon>
    </lineage>
</organism>
<name>A0A142KC13_9CAUD</name>
<dbReference type="KEGG" id="vg:29125576"/>
<protein>
    <submittedName>
        <fullName evidence="2">Head-to-tail connector protein</fullName>
    </submittedName>
</protein>
<dbReference type="EMBL" id="KU963261">
    <property type="protein sequence ID" value="AMS03646.1"/>
    <property type="molecule type" value="Genomic_DNA"/>
</dbReference>
<evidence type="ECO:0000313" key="2">
    <source>
        <dbReference type="EMBL" id="AMS03646.1"/>
    </source>
</evidence>
<evidence type="ECO:0000256" key="1">
    <source>
        <dbReference type="SAM" id="MobiDB-lite"/>
    </source>
</evidence>
<sequence>MTQYRLAALEYRQVVTETVCPTCGHEKPGVVLETKRYRQGDVIDVVGDEEVRLLAAGALVPVLEVVDADEPADGDKGDASGSDTGAGAQGGDQSQTGTGAQTGDQSQTPTRPRKAGPVAEWIEYALATGAVKEREAAEKMTKAELQAAVGEEN</sequence>
<gene>
    <name evidence="2" type="primary">11</name>
    <name evidence="2" type="ORF">SEA_BETTERKATZ_11</name>
</gene>
<dbReference type="RefSeq" id="YP_009302768.1">
    <property type="nucleotide sequence ID" value="NC_031247.1"/>
</dbReference>
<proteinExistence type="predicted"/>